<dbReference type="EMBL" id="PVBQ01000007">
    <property type="protein sequence ID" value="PRD47248.1"/>
    <property type="molecule type" value="Genomic_DNA"/>
</dbReference>
<gene>
    <name evidence="5" type="ORF">C5745_10480</name>
</gene>
<proteinExistence type="predicted"/>
<keyword evidence="2" id="KW-0238">DNA-binding</keyword>
<dbReference type="Pfam" id="PF12833">
    <property type="entry name" value="HTH_18"/>
    <property type="match status" value="1"/>
</dbReference>
<organism evidence="5 6">
    <name type="scientific">Sphingobacterium haloxyli</name>
    <dbReference type="NCBI Taxonomy" id="2100533"/>
    <lineage>
        <taxon>Bacteria</taxon>
        <taxon>Pseudomonadati</taxon>
        <taxon>Bacteroidota</taxon>
        <taxon>Sphingobacteriia</taxon>
        <taxon>Sphingobacteriales</taxon>
        <taxon>Sphingobacteriaceae</taxon>
        <taxon>Sphingobacterium</taxon>
    </lineage>
</organism>
<evidence type="ECO:0000313" key="5">
    <source>
        <dbReference type="EMBL" id="PRD47248.1"/>
    </source>
</evidence>
<dbReference type="PROSITE" id="PS01124">
    <property type="entry name" value="HTH_ARAC_FAMILY_2"/>
    <property type="match status" value="1"/>
</dbReference>
<evidence type="ECO:0000256" key="1">
    <source>
        <dbReference type="ARBA" id="ARBA00023015"/>
    </source>
</evidence>
<dbReference type="InterPro" id="IPR018060">
    <property type="entry name" value="HTH_AraC"/>
</dbReference>
<dbReference type="RefSeq" id="WP_105716962.1">
    <property type="nucleotide sequence ID" value="NZ_PVBQ01000007.1"/>
</dbReference>
<comment type="caution">
    <text evidence="5">The sequence shown here is derived from an EMBL/GenBank/DDBJ whole genome shotgun (WGS) entry which is preliminary data.</text>
</comment>
<sequence length="333" mass="39277">MKSQILLTKGVDANKTNFTGAVMRPRYNIPYAKTEILPYPEGTLIYQHYSSYLYYMELFELRLEHKLTLPFRILDQALFQTYMLQGEVTFTTPYENLLYSAWAGSYYASINSEADCLAHFDADTHIIACITPRLDWIRKQKNQFPYFIHGIEKHSTYNESFLFMDKRYIDKDTGRNLMHLWQLSPNGRTSFEKEMDDQIRQLLSGYHDTLQYKDYFHLLSNTEKIPFITEYLKANFLTSDIANKSNLCARFHMSERTLQRAFKNQHQINIHKYVENLRLTHACSLLMETALPIHIIASRSSFQTANYFCRAFSRKYTCSPTVFRKNNRTPLPS</sequence>
<evidence type="ECO:0000259" key="4">
    <source>
        <dbReference type="PROSITE" id="PS01124"/>
    </source>
</evidence>
<feature type="domain" description="HTH araC/xylS-type" evidence="4">
    <location>
        <begin position="226"/>
        <end position="326"/>
    </location>
</feature>
<dbReference type="PANTHER" id="PTHR43280">
    <property type="entry name" value="ARAC-FAMILY TRANSCRIPTIONAL REGULATOR"/>
    <property type="match status" value="1"/>
</dbReference>
<dbReference type="Gene3D" id="1.10.10.60">
    <property type="entry name" value="Homeodomain-like"/>
    <property type="match status" value="1"/>
</dbReference>
<keyword evidence="1" id="KW-0805">Transcription regulation</keyword>
<evidence type="ECO:0000313" key="6">
    <source>
        <dbReference type="Proteomes" id="UP000239711"/>
    </source>
</evidence>
<protein>
    <recommendedName>
        <fullName evidence="4">HTH araC/xylS-type domain-containing protein</fullName>
    </recommendedName>
</protein>
<evidence type="ECO:0000256" key="2">
    <source>
        <dbReference type="ARBA" id="ARBA00023125"/>
    </source>
</evidence>
<accession>A0A2S9J381</accession>
<name>A0A2S9J381_9SPHI</name>
<dbReference type="Proteomes" id="UP000239711">
    <property type="component" value="Unassembled WGS sequence"/>
</dbReference>
<keyword evidence="3" id="KW-0804">Transcription</keyword>
<dbReference type="OrthoDB" id="771407at2"/>
<reference evidence="5 6" key="1">
    <citation type="submission" date="2018-02" db="EMBL/GenBank/DDBJ databases">
        <title>The draft genome of Sphingobacterium sp. 5JN-11.</title>
        <authorList>
            <person name="Liu L."/>
            <person name="Li L."/>
            <person name="Liang L."/>
            <person name="Zhang X."/>
            <person name="Wang T."/>
        </authorList>
    </citation>
    <scope>NUCLEOTIDE SEQUENCE [LARGE SCALE GENOMIC DNA]</scope>
    <source>
        <strain evidence="5 6">5JN-11</strain>
    </source>
</reference>
<dbReference type="SUPFAM" id="SSF46689">
    <property type="entry name" value="Homeodomain-like"/>
    <property type="match status" value="1"/>
</dbReference>
<dbReference type="InterPro" id="IPR009057">
    <property type="entry name" value="Homeodomain-like_sf"/>
</dbReference>
<keyword evidence="6" id="KW-1185">Reference proteome</keyword>
<evidence type="ECO:0000256" key="3">
    <source>
        <dbReference type="ARBA" id="ARBA00023163"/>
    </source>
</evidence>
<dbReference type="SMART" id="SM00342">
    <property type="entry name" value="HTH_ARAC"/>
    <property type="match status" value="1"/>
</dbReference>
<dbReference type="AlphaFoldDB" id="A0A2S9J381"/>
<dbReference type="GO" id="GO:0003700">
    <property type="term" value="F:DNA-binding transcription factor activity"/>
    <property type="evidence" value="ECO:0007669"/>
    <property type="project" value="InterPro"/>
</dbReference>
<dbReference type="PANTHER" id="PTHR43280:SF2">
    <property type="entry name" value="HTH-TYPE TRANSCRIPTIONAL REGULATOR EXSA"/>
    <property type="match status" value="1"/>
</dbReference>
<dbReference type="GO" id="GO:0043565">
    <property type="term" value="F:sequence-specific DNA binding"/>
    <property type="evidence" value="ECO:0007669"/>
    <property type="project" value="InterPro"/>
</dbReference>